<sequence>MAPISLPDCEGPSLKPFPHNLDEFHFIEVLNCDTLHGVIVKAQWNNRLYAVKFFISDARPLINYEEIYSMENYPNQCCEAFDWHFDPFEKECRAFGRLQEVGCEHLAVKVHGYVRVTSDYIKDKLRPEQRSRFQKLTVRNSTPQMMGIVKDWIEMAEYDNEDLRSRYDRLYQIFHIPQMIEDLHGLHRNGIVVRDLRSDQYVNGVLVDLSCSATVPHPYGPTTSGEPSMWQPRWTFSSLAAWDLFSFQWQIIMLWNKEHEHLVKLLGGRPQGMPDFCPFVAYCVPSSSDDYQEVAKQTYGPFLPMLNHFKQPFPVREPPRWDPLEYLDNRHLMGEGEEAKTM</sequence>
<dbReference type="InterPro" id="IPR025213">
    <property type="entry name" value="Sim4_Fta2"/>
</dbReference>
<evidence type="ECO:0008006" key="3">
    <source>
        <dbReference type="Google" id="ProtNLM"/>
    </source>
</evidence>
<accession>A0A1B8AH75</accession>
<name>A0A1B8AH75_FUSPO</name>
<gene>
    <name evidence="1" type="ORF">FPOA_11598</name>
</gene>
<proteinExistence type="predicted"/>
<dbReference type="AlphaFoldDB" id="A0A1B8AH75"/>
<keyword evidence="2" id="KW-1185">Reference proteome</keyword>
<evidence type="ECO:0000313" key="1">
    <source>
        <dbReference type="EMBL" id="OBS19873.1"/>
    </source>
</evidence>
<dbReference type="OMA" id="WTIPHIF"/>
<dbReference type="Pfam" id="PF13095">
    <property type="entry name" value="FTA2"/>
    <property type="match status" value="1"/>
</dbReference>
<dbReference type="EMBL" id="LYXU01000004">
    <property type="protein sequence ID" value="OBS19873.1"/>
    <property type="molecule type" value="Genomic_DNA"/>
</dbReference>
<dbReference type="InterPro" id="IPR011009">
    <property type="entry name" value="Kinase-like_dom_sf"/>
</dbReference>
<protein>
    <recommendedName>
        <fullName evidence="3">Protein kinase domain-containing protein</fullName>
    </recommendedName>
</protein>
<dbReference type="SUPFAM" id="SSF56112">
    <property type="entry name" value="Protein kinase-like (PK-like)"/>
    <property type="match status" value="1"/>
</dbReference>
<reference evidence="1 2" key="1">
    <citation type="submission" date="2016-06" db="EMBL/GenBank/DDBJ databases">
        <title>Living apart together: crosstalk between the core and supernumerary genomes in a fungal plant pathogen.</title>
        <authorList>
            <person name="Vanheule A."/>
            <person name="Audenaert K."/>
            <person name="Warris S."/>
            <person name="Van De Geest H."/>
            <person name="Schijlen E."/>
            <person name="Hofte M."/>
            <person name="De Saeger S."/>
            <person name="Haesaert G."/>
            <person name="Waalwijk C."/>
            <person name="Van Der Lee T."/>
        </authorList>
    </citation>
    <scope>NUCLEOTIDE SEQUENCE [LARGE SCALE GENOMIC DNA]</scope>
    <source>
        <strain evidence="1 2">2516</strain>
    </source>
</reference>
<comment type="caution">
    <text evidence="1">The sequence shown here is derived from an EMBL/GenBank/DDBJ whole genome shotgun (WGS) entry which is preliminary data.</text>
</comment>
<organism evidence="1 2">
    <name type="scientific">Fusarium poae</name>
    <dbReference type="NCBI Taxonomy" id="36050"/>
    <lineage>
        <taxon>Eukaryota</taxon>
        <taxon>Fungi</taxon>
        <taxon>Dikarya</taxon>
        <taxon>Ascomycota</taxon>
        <taxon>Pezizomycotina</taxon>
        <taxon>Sordariomycetes</taxon>
        <taxon>Hypocreomycetidae</taxon>
        <taxon>Hypocreales</taxon>
        <taxon>Nectriaceae</taxon>
        <taxon>Fusarium</taxon>
    </lineage>
</organism>
<dbReference type="STRING" id="36050.A0A1B8AH75"/>
<evidence type="ECO:0000313" key="2">
    <source>
        <dbReference type="Proteomes" id="UP000091967"/>
    </source>
</evidence>
<dbReference type="Proteomes" id="UP000091967">
    <property type="component" value="Unassembled WGS sequence"/>
</dbReference>